<feature type="domain" description="EF-hand" evidence="8">
    <location>
        <begin position="55"/>
        <end position="90"/>
    </location>
</feature>
<feature type="domain" description="EF-hand" evidence="8">
    <location>
        <begin position="16"/>
        <end position="51"/>
    </location>
</feature>
<dbReference type="InterPro" id="IPR002048">
    <property type="entry name" value="EF_hand_dom"/>
</dbReference>
<dbReference type="PANTHER" id="PTHR45840">
    <property type="entry name" value="RHOMBOID-RELATED PROTEIN"/>
    <property type="match status" value="1"/>
</dbReference>
<feature type="domain" description="EF-hand" evidence="8">
    <location>
        <begin position="381"/>
        <end position="414"/>
    </location>
</feature>
<dbReference type="EMBL" id="JAPWTJ010000018">
    <property type="protein sequence ID" value="KAJ8985218.1"/>
    <property type="molecule type" value="Genomic_DNA"/>
</dbReference>
<dbReference type="InterPro" id="IPR018247">
    <property type="entry name" value="EF_Hand_1_Ca_BS"/>
</dbReference>
<keyword evidence="6 7" id="KW-0472">Membrane</keyword>
<evidence type="ECO:0000256" key="7">
    <source>
        <dbReference type="SAM" id="Phobius"/>
    </source>
</evidence>
<feature type="transmembrane region" description="Helical" evidence="7">
    <location>
        <begin position="576"/>
        <end position="598"/>
    </location>
</feature>
<dbReference type="PANTHER" id="PTHR45840:SF8">
    <property type="entry name" value="RHOMBOID PROTEASE"/>
    <property type="match status" value="1"/>
</dbReference>
<evidence type="ECO:0000256" key="2">
    <source>
        <dbReference type="ARBA" id="ARBA00009045"/>
    </source>
</evidence>
<dbReference type="PROSITE" id="PS00018">
    <property type="entry name" value="EF_HAND_1"/>
    <property type="match status" value="4"/>
</dbReference>
<dbReference type="Pfam" id="PF01694">
    <property type="entry name" value="Rhomboid"/>
    <property type="match status" value="2"/>
</dbReference>
<organism evidence="9 10">
    <name type="scientific">Molorchus minor</name>
    <dbReference type="NCBI Taxonomy" id="1323400"/>
    <lineage>
        <taxon>Eukaryota</taxon>
        <taxon>Metazoa</taxon>
        <taxon>Ecdysozoa</taxon>
        <taxon>Arthropoda</taxon>
        <taxon>Hexapoda</taxon>
        <taxon>Insecta</taxon>
        <taxon>Pterygota</taxon>
        <taxon>Neoptera</taxon>
        <taxon>Endopterygota</taxon>
        <taxon>Coleoptera</taxon>
        <taxon>Polyphaga</taxon>
        <taxon>Cucujiformia</taxon>
        <taxon>Chrysomeloidea</taxon>
        <taxon>Cerambycidae</taxon>
        <taxon>Lamiinae</taxon>
        <taxon>Monochamini</taxon>
        <taxon>Molorchus</taxon>
    </lineage>
</organism>
<evidence type="ECO:0000313" key="9">
    <source>
        <dbReference type="EMBL" id="KAJ8985218.1"/>
    </source>
</evidence>
<proteinExistence type="inferred from homology"/>
<dbReference type="PROSITE" id="PS50222">
    <property type="entry name" value="EF_HAND_2"/>
    <property type="match status" value="4"/>
</dbReference>
<feature type="transmembrane region" description="Helical" evidence="7">
    <location>
        <begin position="258"/>
        <end position="277"/>
    </location>
</feature>
<comment type="caution">
    <text evidence="9">The sequence shown here is derived from an EMBL/GenBank/DDBJ whole genome shotgun (WGS) entry which is preliminary data.</text>
</comment>
<feature type="transmembrane region" description="Helical" evidence="7">
    <location>
        <begin position="203"/>
        <end position="221"/>
    </location>
</feature>
<feature type="transmembrane region" description="Helical" evidence="7">
    <location>
        <begin position="641"/>
        <end position="663"/>
    </location>
</feature>
<dbReference type="SUPFAM" id="SSF144091">
    <property type="entry name" value="Rhomboid-like"/>
    <property type="match status" value="2"/>
</dbReference>
<evidence type="ECO:0000256" key="1">
    <source>
        <dbReference type="ARBA" id="ARBA00004141"/>
    </source>
</evidence>
<keyword evidence="5 7" id="KW-1133">Transmembrane helix</keyword>
<dbReference type="InterPro" id="IPR051739">
    <property type="entry name" value="Rhomboid_IM_Serine_Proteases"/>
</dbReference>
<feature type="domain" description="EF-hand" evidence="8">
    <location>
        <begin position="344"/>
        <end position="379"/>
    </location>
</feature>
<feature type="transmembrane region" description="Helical" evidence="7">
    <location>
        <begin position="138"/>
        <end position="165"/>
    </location>
</feature>
<keyword evidence="10" id="KW-1185">Reference proteome</keyword>
<gene>
    <name evidence="9" type="ORF">NQ317_018247</name>
</gene>
<evidence type="ECO:0000313" key="10">
    <source>
        <dbReference type="Proteomes" id="UP001162164"/>
    </source>
</evidence>
<keyword evidence="3 7" id="KW-0812">Transmembrane</keyword>
<dbReference type="Gene3D" id="1.20.1540.10">
    <property type="entry name" value="Rhomboid-like"/>
    <property type="match status" value="2"/>
</dbReference>
<feature type="transmembrane region" description="Helical" evidence="7">
    <location>
        <begin position="509"/>
        <end position="536"/>
    </location>
</feature>
<evidence type="ECO:0000256" key="4">
    <source>
        <dbReference type="ARBA" id="ARBA00022837"/>
    </source>
</evidence>
<dbReference type="Proteomes" id="UP001162164">
    <property type="component" value="Unassembled WGS sequence"/>
</dbReference>
<feature type="transmembrane region" description="Helical" evidence="7">
    <location>
        <begin position="171"/>
        <end position="191"/>
    </location>
</feature>
<dbReference type="InterPro" id="IPR022764">
    <property type="entry name" value="Peptidase_S54_rhomboid_dom"/>
</dbReference>
<dbReference type="SUPFAM" id="SSF47473">
    <property type="entry name" value="EF-hand"/>
    <property type="match status" value="1"/>
</dbReference>
<reference evidence="9" key="1">
    <citation type="journal article" date="2023" name="Insect Mol. Biol.">
        <title>Genome sequencing provides insights into the evolution of gene families encoding plant cell wall-degrading enzymes in longhorned beetles.</title>
        <authorList>
            <person name="Shin N.R."/>
            <person name="Okamura Y."/>
            <person name="Kirsch R."/>
            <person name="Pauchet Y."/>
        </authorList>
    </citation>
    <scope>NUCLEOTIDE SEQUENCE</scope>
    <source>
        <tissue evidence="9">Midgut</tissue>
    </source>
</reference>
<dbReference type="Pfam" id="PF13499">
    <property type="entry name" value="EF-hand_7"/>
    <property type="match status" value="2"/>
</dbReference>
<feature type="transmembrane region" description="Helical" evidence="7">
    <location>
        <begin position="610"/>
        <end position="629"/>
    </location>
</feature>
<evidence type="ECO:0000256" key="6">
    <source>
        <dbReference type="ARBA" id="ARBA00023136"/>
    </source>
</evidence>
<dbReference type="SMART" id="SM00054">
    <property type="entry name" value="EFh"/>
    <property type="match status" value="4"/>
</dbReference>
<dbReference type="Gene3D" id="1.10.238.10">
    <property type="entry name" value="EF-hand"/>
    <property type="match status" value="2"/>
</dbReference>
<accession>A0ABQ9K3N5</accession>
<keyword evidence="4" id="KW-0106">Calcium</keyword>
<feature type="transmembrane region" description="Helical" evidence="7">
    <location>
        <begin position="289"/>
        <end position="311"/>
    </location>
</feature>
<dbReference type="InterPro" id="IPR035952">
    <property type="entry name" value="Rhomboid-like_sf"/>
</dbReference>
<comment type="subcellular location">
    <subcellularLocation>
        <location evidence="1">Membrane</location>
        <topology evidence="1">Multi-pass membrane protein</topology>
    </subcellularLocation>
</comment>
<evidence type="ECO:0000259" key="8">
    <source>
        <dbReference type="PROSITE" id="PS50222"/>
    </source>
</evidence>
<evidence type="ECO:0000256" key="5">
    <source>
        <dbReference type="ARBA" id="ARBA00022989"/>
    </source>
</evidence>
<evidence type="ECO:0000256" key="3">
    <source>
        <dbReference type="ARBA" id="ARBA00022692"/>
    </source>
</evidence>
<comment type="similarity">
    <text evidence="2">Belongs to the peptidase S54 family.</text>
</comment>
<protein>
    <recommendedName>
        <fullName evidence="8">EF-hand domain-containing protein</fullName>
    </recommendedName>
</protein>
<dbReference type="CDD" id="cd00051">
    <property type="entry name" value="EFh"/>
    <property type="match status" value="2"/>
</dbReference>
<dbReference type="InterPro" id="IPR011992">
    <property type="entry name" value="EF-hand-dom_pair"/>
</dbReference>
<name>A0ABQ9K3N5_9CUCU</name>
<sequence length="669" mass="77318">MSNENHEVIPLNDFNDTDTRYRAIFDRCDGNNDGYICVWELEDFVNSNNEDVKLIPRHVVGQIHKMADENGDRKLDYREFVQMIQHPDLQHIFGQYVTHSLFYLTDEINERGSTMTGTGITAQIFIYDPKKRHEFWRYLTYMFVHIGYAHLCVNLAVQLILGVPLEMVHKWWRVLTIYFAGVIAGSLANSITDPNCRLAGASGGVYALLTAHIACVIMNWSEMMFPYVQLLIYSIIVICDIGQSVYDRYFLDVHSQVGIAAHFGGALAGLLVGIYTLRNLQVTTREKYIFWGAVVLYVALMGAAIIINVAWPALFANNECVVAEVEFGRTMQEEGDLPSPVRKVKHEYYKSIFDKYDTDKSGHIDLKELREMLKDDDEVPRRIVNHIFETSDKDNDGKINYNEFMEMVHNRKFKEVFGRYIDTYIRYVLPPQHRHAQLPTNESLEDGEGLYEEHYSCCPPPLAMFIISVIEFACFLTDQLTRENIETDRGITADSLIYDPYKRREFWRYLTYMFVHVGYSHLVVNLSVQLLLGIFLEMVHKWWRILPVYFSGVVAGSLATSIADPTSYLAELERDVLPGVQLFIFFIITTVDIGTSIYNRYYLDIYDHVAYAAHFAGAISGLLIGIWVLKNFVPTKKETYIWWFAFVIYILLVVTMVMLNVAWTNNFLK</sequence>
<feature type="transmembrane region" description="Helical" evidence="7">
    <location>
        <begin position="542"/>
        <end position="564"/>
    </location>
</feature>